<proteinExistence type="predicted"/>
<dbReference type="Proteomes" id="UP001161017">
    <property type="component" value="Unassembled WGS sequence"/>
</dbReference>
<evidence type="ECO:0008006" key="5">
    <source>
        <dbReference type="Google" id="ProtNLM"/>
    </source>
</evidence>
<gene>
    <name evidence="3" type="ORF">OHK93_008374</name>
</gene>
<dbReference type="PANTHER" id="PTHR10622">
    <property type="entry name" value="HET DOMAIN-CONTAINING PROTEIN"/>
    <property type="match status" value="1"/>
</dbReference>
<dbReference type="InterPro" id="IPR010730">
    <property type="entry name" value="HET"/>
</dbReference>
<evidence type="ECO:0000313" key="4">
    <source>
        <dbReference type="Proteomes" id="UP001161017"/>
    </source>
</evidence>
<sequence length="433" mass="49420">MRLLNTKSLEFGEFFDSDIPEYAILSHRWGDDEVLYKEFKKGKASEGTGLNKIREFCALAAQDGFGWIWIDTCCIDKRSSAELSEAINSMHRWYNQSAVCYVYLGDVCYSPSEVSILKDIHEKAAHLRYGFAGPPAFSIFHKWNALKQKFRNSSWFRRGWTLQELLAPVDIKFFDKRWTLIGDGQQLKDDISEITGITIDHLSYNLYVFASIAQKMSWASRRETSRGEDLAYCLLGLFDINMPLLYGEGADKAFYRLQREILRSSNDESIFAWTAPETFSGLLAAHPRYFGNSGDFIPFPRPTQTRPHYTITNRGLQMPILSSDVPLGYAFTLTMHLYCSRASRAGNLEENGASKCQAVVLHLSRYGDSYVRVDCDSLLCTLEEPHSLLRAKDDADNDSSLLAKDDPDSSCAIYVRIEDRGRYNEKYIKSKCH</sequence>
<evidence type="ECO:0000259" key="1">
    <source>
        <dbReference type="Pfam" id="PF06985"/>
    </source>
</evidence>
<keyword evidence="4" id="KW-1185">Reference proteome</keyword>
<dbReference type="Pfam" id="PF26640">
    <property type="entry name" value="DUF8212"/>
    <property type="match status" value="1"/>
</dbReference>
<name>A0AA43QMA8_9LECA</name>
<comment type="caution">
    <text evidence="3">The sequence shown here is derived from an EMBL/GenBank/DDBJ whole genome shotgun (WGS) entry which is preliminary data.</text>
</comment>
<protein>
    <recommendedName>
        <fullName evidence="5">HET-domain-containing protein</fullName>
    </recommendedName>
</protein>
<dbReference type="Pfam" id="PF06985">
    <property type="entry name" value="HET"/>
    <property type="match status" value="1"/>
</dbReference>
<dbReference type="EMBL" id="JAPUFD010000008">
    <property type="protein sequence ID" value="MDI1489096.1"/>
    <property type="molecule type" value="Genomic_DNA"/>
</dbReference>
<evidence type="ECO:0000313" key="3">
    <source>
        <dbReference type="EMBL" id="MDI1489096.1"/>
    </source>
</evidence>
<evidence type="ECO:0000259" key="2">
    <source>
        <dbReference type="Pfam" id="PF26640"/>
    </source>
</evidence>
<feature type="domain" description="DUF8212" evidence="2">
    <location>
        <begin position="252"/>
        <end position="275"/>
    </location>
</feature>
<accession>A0AA43QMA8</accession>
<reference evidence="3" key="1">
    <citation type="journal article" date="2023" name="Genome Biol. Evol.">
        <title>First Whole Genome Sequence and Flow Cytometry Genome Size Data for the Lichen-Forming Fungus Ramalina farinacea (Ascomycota).</title>
        <authorList>
            <person name="Llewellyn T."/>
            <person name="Mian S."/>
            <person name="Hill R."/>
            <person name="Leitch I.J."/>
            <person name="Gaya E."/>
        </authorList>
    </citation>
    <scope>NUCLEOTIDE SEQUENCE</scope>
    <source>
        <strain evidence="3">LIQ254RAFAR</strain>
    </source>
</reference>
<dbReference type="InterPro" id="IPR058525">
    <property type="entry name" value="DUF8212"/>
</dbReference>
<feature type="domain" description="Heterokaryon incompatibility" evidence="1">
    <location>
        <begin position="22"/>
        <end position="164"/>
    </location>
</feature>
<dbReference type="AlphaFoldDB" id="A0AA43QMA8"/>
<dbReference type="PANTHER" id="PTHR10622:SF12">
    <property type="entry name" value="HET DOMAIN-CONTAINING PROTEIN"/>
    <property type="match status" value="1"/>
</dbReference>
<organism evidence="3 4">
    <name type="scientific">Ramalina farinacea</name>
    <dbReference type="NCBI Taxonomy" id="258253"/>
    <lineage>
        <taxon>Eukaryota</taxon>
        <taxon>Fungi</taxon>
        <taxon>Dikarya</taxon>
        <taxon>Ascomycota</taxon>
        <taxon>Pezizomycotina</taxon>
        <taxon>Lecanoromycetes</taxon>
        <taxon>OSLEUM clade</taxon>
        <taxon>Lecanoromycetidae</taxon>
        <taxon>Lecanorales</taxon>
        <taxon>Lecanorineae</taxon>
        <taxon>Ramalinaceae</taxon>
        <taxon>Ramalina</taxon>
    </lineage>
</organism>